<feature type="region of interest" description="Disordered" evidence="1">
    <location>
        <begin position="28"/>
        <end position="65"/>
    </location>
</feature>
<evidence type="ECO:0000313" key="3">
    <source>
        <dbReference type="Proteomes" id="UP001595925"/>
    </source>
</evidence>
<accession>A0ABD5QHX9</accession>
<evidence type="ECO:0008006" key="4">
    <source>
        <dbReference type="Google" id="ProtNLM"/>
    </source>
</evidence>
<organism evidence="2 3">
    <name type="scientific">Saliphagus infecundisoli</name>
    <dbReference type="NCBI Taxonomy" id="1849069"/>
    <lineage>
        <taxon>Archaea</taxon>
        <taxon>Methanobacteriati</taxon>
        <taxon>Methanobacteriota</taxon>
        <taxon>Stenosarchaea group</taxon>
        <taxon>Halobacteria</taxon>
        <taxon>Halobacteriales</taxon>
        <taxon>Natrialbaceae</taxon>
        <taxon>Saliphagus</taxon>
    </lineage>
</organism>
<dbReference type="PROSITE" id="PS51257">
    <property type="entry name" value="PROKAR_LIPOPROTEIN"/>
    <property type="match status" value="1"/>
</dbReference>
<keyword evidence="3" id="KW-1185">Reference proteome</keyword>
<dbReference type="EMBL" id="JBHSJG010000048">
    <property type="protein sequence ID" value="MFC4989416.1"/>
    <property type="molecule type" value="Genomic_DNA"/>
</dbReference>
<dbReference type="Proteomes" id="UP001595925">
    <property type="component" value="Unassembled WGS sequence"/>
</dbReference>
<name>A0ABD5QHX9_9EURY</name>
<reference evidence="2 3" key="1">
    <citation type="journal article" date="2019" name="Int. J. Syst. Evol. Microbiol.">
        <title>The Global Catalogue of Microorganisms (GCM) 10K type strain sequencing project: providing services to taxonomists for standard genome sequencing and annotation.</title>
        <authorList>
            <consortium name="The Broad Institute Genomics Platform"/>
            <consortium name="The Broad Institute Genome Sequencing Center for Infectious Disease"/>
            <person name="Wu L."/>
            <person name="Ma J."/>
        </authorList>
    </citation>
    <scope>NUCLEOTIDE SEQUENCE [LARGE SCALE GENOMIC DNA]</scope>
    <source>
        <strain evidence="2 3">CGMCC 1.15824</strain>
    </source>
</reference>
<comment type="caution">
    <text evidence="2">The sequence shown here is derived from an EMBL/GenBank/DDBJ whole genome shotgun (WGS) entry which is preliminary data.</text>
</comment>
<gene>
    <name evidence="2" type="ORF">ACFPFO_16975</name>
</gene>
<dbReference type="RefSeq" id="WP_224829279.1">
    <property type="nucleotide sequence ID" value="NZ_JAIVEF010000018.1"/>
</dbReference>
<dbReference type="AlphaFoldDB" id="A0ABD5QHX9"/>
<sequence length="198" mass="21279">MRRRRYLSAVWAAAVGSVAGCVAPPRAIGSDAAGTETSDSTAGPVENGTGDEPEASSGNETEDDETAYVFDYVELDLMDRFVLEDSDIALVVTDTRRLEPAELGADLGDQDAFAVRMTATDESGDGAELDHELFWLEGLDPDESAPDPALSERLSEGVSGTRTRLSPGAKTDIEIAFAIPPDLDPKYLWARQYYVCLV</sequence>
<protein>
    <recommendedName>
        <fullName evidence="4">DUF4352 domain-containing protein</fullName>
    </recommendedName>
</protein>
<evidence type="ECO:0000313" key="2">
    <source>
        <dbReference type="EMBL" id="MFC4989416.1"/>
    </source>
</evidence>
<feature type="compositionally biased region" description="Acidic residues" evidence="1">
    <location>
        <begin position="49"/>
        <end position="65"/>
    </location>
</feature>
<evidence type="ECO:0000256" key="1">
    <source>
        <dbReference type="SAM" id="MobiDB-lite"/>
    </source>
</evidence>
<proteinExistence type="predicted"/>